<keyword evidence="2" id="KW-1133">Transmembrane helix</keyword>
<protein>
    <recommendedName>
        <fullName evidence="4">PKD/REJ-like domain-containing protein</fullName>
    </recommendedName>
</protein>
<evidence type="ECO:0000256" key="2">
    <source>
        <dbReference type="SAM" id="Phobius"/>
    </source>
</evidence>
<feature type="compositionally biased region" description="Low complexity" evidence="1">
    <location>
        <begin position="1775"/>
        <end position="1793"/>
    </location>
</feature>
<dbReference type="EMBL" id="JAEHOC010000001">
    <property type="protein sequence ID" value="KAG2445921.1"/>
    <property type="molecule type" value="Genomic_DNA"/>
</dbReference>
<feature type="signal peptide" evidence="3">
    <location>
        <begin position="1"/>
        <end position="33"/>
    </location>
</feature>
<organism evidence="5 6">
    <name type="scientific">Chlamydomonas incerta</name>
    <dbReference type="NCBI Taxonomy" id="51695"/>
    <lineage>
        <taxon>Eukaryota</taxon>
        <taxon>Viridiplantae</taxon>
        <taxon>Chlorophyta</taxon>
        <taxon>core chlorophytes</taxon>
        <taxon>Chlorophyceae</taxon>
        <taxon>CS clade</taxon>
        <taxon>Chlamydomonadales</taxon>
        <taxon>Chlamydomonadaceae</taxon>
        <taxon>Chlamydomonas</taxon>
    </lineage>
</organism>
<dbReference type="Pfam" id="PF02010">
    <property type="entry name" value="REJ"/>
    <property type="match status" value="1"/>
</dbReference>
<keyword evidence="6" id="KW-1185">Reference proteome</keyword>
<dbReference type="Proteomes" id="UP000650467">
    <property type="component" value="Unassembled WGS sequence"/>
</dbReference>
<keyword evidence="3" id="KW-0732">Signal</keyword>
<keyword evidence="2" id="KW-0812">Transmembrane</keyword>
<proteinExistence type="predicted"/>
<gene>
    <name evidence="5" type="ORF">HXX76_000524</name>
</gene>
<feature type="compositionally biased region" description="Low complexity" evidence="1">
    <location>
        <begin position="1347"/>
        <end position="1368"/>
    </location>
</feature>
<feature type="domain" description="PKD/REJ-like" evidence="4">
    <location>
        <begin position="719"/>
        <end position="803"/>
    </location>
</feature>
<feature type="region of interest" description="Disordered" evidence="1">
    <location>
        <begin position="1347"/>
        <end position="1390"/>
    </location>
</feature>
<name>A0A835WES9_CHLIN</name>
<evidence type="ECO:0000259" key="4">
    <source>
        <dbReference type="Pfam" id="PF02010"/>
    </source>
</evidence>
<feature type="compositionally biased region" description="Pro residues" evidence="1">
    <location>
        <begin position="107"/>
        <end position="126"/>
    </location>
</feature>
<feature type="region of interest" description="Disordered" evidence="1">
    <location>
        <begin position="100"/>
        <end position="127"/>
    </location>
</feature>
<evidence type="ECO:0000256" key="1">
    <source>
        <dbReference type="SAM" id="MobiDB-lite"/>
    </source>
</evidence>
<feature type="compositionally biased region" description="Basic residues" evidence="1">
    <location>
        <begin position="1369"/>
        <end position="1380"/>
    </location>
</feature>
<evidence type="ECO:0000313" key="6">
    <source>
        <dbReference type="Proteomes" id="UP000650467"/>
    </source>
</evidence>
<dbReference type="OrthoDB" id="540623at2759"/>
<evidence type="ECO:0000313" key="5">
    <source>
        <dbReference type="EMBL" id="KAG2445921.1"/>
    </source>
</evidence>
<feature type="transmembrane region" description="Helical" evidence="2">
    <location>
        <begin position="1595"/>
        <end position="1619"/>
    </location>
</feature>
<keyword evidence="2" id="KW-0472">Membrane</keyword>
<accession>A0A835WES9</accession>
<sequence>MAQHSHTYRKAAASSSAVTLLLILACTCRTAAAIAYSSIARLEDAEVASVDVRDDALPLEGAAVVHDLFGSDSSTDKPASALRHMDTEVQDVLRRFMSETAPAYPGSTPPPPPSPSPSPTPSPSPLPSLAVGLTDPCDICNDCLMVMSGVAAASLAGASADARSAAFLTACSARAAFSAAACSALSNIILAGTTNTAARAGLLCVNLGACSLTSCAAPALFNATKIGAAGTTLTSADLDLCSAEGVTGGAPTPLPSAARTADSCRVASDCTAAGAVCSIPEKAAPQVCECAAGRDVCYSLGTCISYCALNSTLATVASMNGGAAVCDPAAAASPACAADEVCAAPAGGCSQWECDPATQSLKQVACAGRCQPQALKVLAAALSDAGDAVEVTLSAAAAPLALVPCAAVFDAASAALLGADALCRSSGNTLTAQLAPTAKLMPGMSLTLLSAGSVLVGALDATRPFAGSAIVAKCSACASPKPTVAGPATITQPCASAAGGLLAAAASQPPAFDASTSTDPSGRAEWADVKWSLEAAGPEAGRAALATAVERTNAFAAARDRLRLSLTAAEASSLEDGSYGLKVTLTSWLGTSASAMAAFAKASTSPAPLVQIAGAASGQTFKISAGLRAAAESGPLCKGQSLEWRWTAVSPAGWSGLPAAGAAGQQLYLAAPVPAVHGQKVGLKVKAAYVGATDASAFGSAELSLIAVGSAPLAALTGPSGDVADTQPLAFNATASSDPDATAGTQRLSYRWACRREDHPAPCFAGAAQGDAASAPGVWSLPAGLLASGKAHTITVTVSKEVAAGAAALEAVAAITVRPRSAAVPFPRGVLARACAAATCAAPHATDSPLTVTLTLAPGYEAATVDWSSPELSAAALAALPGLVAAPAATPAVRVLTLPAALLPSNRAAITLAVNLSLAGAASMNTTTIALNSAPACSLAAAATAATGAAADADANAGCLRLEVLDATFPTAAVAVHAAGWLDGQDAQLRYEFGVHDTATGHDKMQRVGVAASATLVGLPAGSVTLYACALDSGGSRTCGARVVTIAQPSADFNVSAAAASLDVDALVASKDMGSLLQAGSSLANLLSFTSASSAGNGSSSNNGNGNGNGNNGNGNGGSAATVDPAVGAAIAKQSVALVSAILTGTSMSDPEAAQQAISVISAVAGSAAAFLPASAKAVMAGAAKAAAATIKSDAPSDFLSNICRLLGVSMPAAAANSTNANANANANSTHAAGRNAITGTTTTTGGSGSTARRALLQAADANSTAANNNDPAATAAARIADLLSVSDRLGATLAGKAVPGGSYTALGDGGVYVAAVALLPPAPGAGASAAVQALLRAGPDAAASASATTADTTGNATATSSAASAAKPARRQQRRNRRHLAAEATTTTTATATAAATGASSAAAALLLTGAAATAGGGLGLGLQYAPSAGAALQAALASSALAADTTLLTAAGLTTASWRTATGAAAPAGAAPTFDGSSASYLTLSIPAPGVDATRSVGCIAYDPAAAAPTGAFIAGTLDAATGRVTCRTDATGSFLVAQGAALPTATATTTTTDAGAASATTSATSGSGGGGVTFIDQSAASGGSSGPSDPTVVVLSAVLGAIGAILVAGVIALLYIMRKRRQAEHGVVPIENFHVVNYSPVFEPEAYEGVVLAPSPAGPRASASAAAGGNAFAPGAGGSVHSVAGGFHRPTSVVVPLSPAGGAPRAAANYANAHIVSASSMDMSSPVLAFGDGAARDMTAPVITMSTAVPSVAVWTMAARSSRPGSPEAGAARHGSTTSSHHSRSPASVSPAPPPPPRQQGSGPAPWVPPRLVAPVASARHW</sequence>
<feature type="compositionally biased region" description="Gly residues" evidence="1">
    <location>
        <begin position="1105"/>
        <end position="1118"/>
    </location>
</feature>
<evidence type="ECO:0000256" key="3">
    <source>
        <dbReference type="SAM" id="SignalP"/>
    </source>
</evidence>
<dbReference type="PANTHER" id="PTHR24216">
    <property type="entry name" value="PAXILLIN-RELATED"/>
    <property type="match status" value="1"/>
</dbReference>
<reference evidence="5" key="1">
    <citation type="journal article" date="2020" name="bioRxiv">
        <title>Comparative genomics of Chlamydomonas.</title>
        <authorList>
            <person name="Craig R.J."/>
            <person name="Hasan A.R."/>
            <person name="Ness R.W."/>
            <person name="Keightley P.D."/>
        </authorList>
    </citation>
    <scope>NUCLEOTIDE SEQUENCE</scope>
    <source>
        <strain evidence="5">SAG 7.73</strain>
    </source>
</reference>
<dbReference type="InterPro" id="IPR002859">
    <property type="entry name" value="PKD/REJ-like"/>
</dbReference>
<feature type="region of interest" description="Disordered" evidence="1">
    <location>
        <begin position="1097"/>
        <end position="1119"/>
    </location>
</feature>
<feature type="region of interest" description="Disordered" evidence="1">
    <location>
        <begin position="1763"/>
        <end position="1825"/>
    </location>
</feature>
<comment type="caution">
    <text evidence="5">The sequence shown here is derived from an EMBL/GenBank/DDBJ whole genome shotgun (WGS) entry which is preliminary data.</text>
</comment>
<feature type="chain" id="PRO_5032527661" description="PKD/REJ-like domain-containing protein" evidence="3">
    <location>
        <begin position="34"/>
        <end position="1825"/>
    </location>
</feature>
<dbReference type="PANTHER" id="PTHR24216:SF65">
    <property type="entry name" value="PAXILLIN-LIKE PROTEIN 1"/>
    <property type="match status" value="1"/>
</dbReference>